<feature type="region of interest" description="Disordered" evidence="2">
    <location>
        <begin position="180"/>
        <end position="201"/>
    </location>
</feature>
<dbReference type="OrthoDB" id="10267235at2759"/>
<keyword evidence="4" id="KW-0808">Transferase</keyword>
<accession>A0A168EMK3</accession>
<feature type="domain" description="Choline kinase N-terminal" evidence="3">
    <location>
        <begin position="201"/>
        <end position="271"/>
    </location>
</feature>
<feature type="compositionally biased region" description="Basic residues" evidence="2">
    <location>
        <begin position="109"/>
        <end position="125"/>
    </location>
</feature>
<evidence type="ECO:0000256" key="1">
    <source>
        <dbReference type="ARBA" id="ARBA00038211"/>
    </source>
</evidence>
<evidence type="ECO:0000256" key="2">
    <source>
        <dbReference type="SAM" id="MobiDB-lite"/>
    </source>
</evidence>
<dbReference type="Proteomes" id="UP000078544">
    <property type="component" value="Unassembled WGS sequence"/>
</dbReference>
<dbReference type="PANTHER" id="PTHR22603">
    <property type="entry name" value="CHOLINE/ETHANOALAMINE KINASE"/>
    <property type="match status" value="1"/>
</dbReference>
<protein>
    <submittedName>
        <fullName evidence="4">Protein kinase-like domain protein</fullName>
    </submittedName>
</protein>
<comment type="caution">
    <text evidence="4">The sequence shown here is derived from an EMBL/GenBank/DDBJ whole genome shotgun (WGS) entry which is preliminary data.</text>
</comment>
<comment type="similarity">
    <text evidence="1">Belongs to the choline/ethanolamine kinase family.</text>
</comment>
<sequence>MAEPSPAPLRSALKSDTEVDKTPPASGVLKAEPVPEMDDEPHLPRTYRAGSGRRLSGRPASCKSSMSEESLQPAAEATASSSGHHHSHRHQYYAEKLLSQVSDWLEHEKRKHASRRLKPSRRKSKSPPQQDPSAPARPARARADSVDSQTSDVSFEKLEHILRDSLASLGLTSVPQHAPKFLRRRRTNSKPSLQRAASSDTEYLDGDAIVPSCDAWLDNSKTLSYSGGAASTDDLLGAQADKNKQCWLTFKNEIIRIAHTLRLRGWRRVPLGAGDDIDVERLSGALTNAVYVVTPPADLGAVDGKKPPSKVLLRVYGPQVEHLIDRENELKVLQRLARKKIGPRLLGTFQNGRFEQFFNAITLTPSHLREPETSRQIAKRMRELHDGIELLPLERDGGPNVWKNWDQWLANVAKITTYLDKQLEDHKDFPKSTSVVHAWKANGYVCGVPWEQFKAVVIKYRSHLERRYKSRTAINERLVFAHNDTQYGNILRIRPDDEKSPLLQAANKHKQLVVIDFEYAAANVPGLEFANHFTEWTYNYHDPVHCYACNYERYPTVEEQRRFIKAYIDHRPQFPAACATPRLQPQDSGGSPSTPSLHTTASSSSIVEFMLDARVPPGGWSAAERAREEQSDAQVRELLDEARLWRAANSAQWVAWGIVQAKVPGLDASNDAVSDEEAARAEADMEPDEFDYLSYAQDRAFFFWGDCVQLGLVKREDLPEMLSTRLKLVEY</sequence>
<evidence type="ECO:0000313" key="4">
    <source>
        <dbReference type="EMBL" id="KZZ98958.1"/>
    </source>
</evidence>
<dbReference type="GO" id="GO:0004103">
    <property type="term" value="F:choline kinase activity"/>
    <property type="evidence" value="ECO:0007669"/>
    <property type="project" value="TreeGrafter"/>
</dbReference>
<evidence type="ECO:0000313" key="5">
    <source>
        <dbReference type="Proteomes" id="UP000078544"/>
    </source>
</evidence>
<dbReference type="GO" id="GO:0005737">
    <property type="term" value="C:cytoplasm"/>
    <property type="evidence" value="ECO:0007669"/>
    <property type="project" value="TreeGrafter"/>
</dbReference>
<dbReference type="CDD" id="cd05157">
    <property type="entry name" value="ETNK_euk"/>
    <property type="match status" value="1"/>
</dbReference>
<dbReference type="Gene3D" id="3.30.200.20">
    <property type="entry name" value="Phosphorylase Kinase, domain 1"/>
    <property type="match status" value="1"/>
</dbReference>
<feature type="compositionally biased region" description="Polar residues" evidence="2">
    <location>
        <begin position="583"/>
        <end position="600"/>
    </location>
</feature>
<feature type="compositionally biased region" description="Low complexity" evidence="2">
    <location>
        <begin position="126"/>
        <end position="138"/>
    </location>
</feature>
<dbReference type="Pfam" id="PF04428">
    <property type="entry name" value="Choline_kin_N"/>
    <property type="match status" value="1"/>
</dbReference>
<feature type="region of interest" description="Disordered" evidence="2">
    <location>
        <begin position="1"/>
        <end position="94"/>
    </location>
</feature>
<organism evidence="4 5">
    <name type="scientific">Moelleriella libera RCEF 2490</name>
    <dbReference type="NCBI Taxonomy" id="1081109"/>
    <lineage>
        <taxon>Eukaryota</taxon>
        <taxon>Fungi</taxon>
        <taxon>Dikarya</taxon>
        <taxon>Ascomycota</taxon>
        <taxon>Pezizomycotina</taxon>
        <taxon>Sordariomycetes</taxon>
        <taxon>Hypocreomycetidae</taxon>
        <taxon>Hypocreales</taxon>
        <taxon>Clavicipitaceae</taxon>
        <taxon>Moelleriella</taxon>
    </lineage>
</organism>
<evidence type="ECO:0000259" key="3">
    <source>
        <dbReference type="Pfam" id="PF04428"/>
    </source>
</evidence>
<dbReference type="InterPro" id="IPR007521">
    <property type="entry name" value="Choline_kin_N"/>
</dbReference>
<name>A0A168EMK3_9HYPO</name>
<dbReference type="Gene3D" id="3.90.1200.10">
    <property type="match status" value="1"/>
</dbReference>
<dbReference type="PANTHER" id="PTHR22603:SF93">
    <property type="entry name" value="RE24176P"/>
    <property type="match status" value="1"/>
</dbReference>
<gene>
    <name evidence="4" type="ORF">AAL_02509</name>
</gene>
<dbReference type="SUPFAM" id="SSF56112">
    <property type="entry name" value="Protein kinase-like (PK-like)"/>
    <property type="match status" value="1"/>
</dbReference>
<feature type="region of interest" description="Disordered" evidence="2">
    <location>
        <begin position="107"/>
        <end position="151"/>
    </location>
</feature>
<dbReference type="AlphaFoldDB" id="A0A168EMK3"/>
<dbReference type="GO" id="GO:0006646">
    <property type="term" value="P:phosphatidylethanolamine biosynthetic process"/>
    <property type="evidence" value="ECO:0007669"/>
    <property type="project" value="TreeGrafter"/>
</dbReference>
<dbReference type="EMBL" id="AZGY01000004">
    <property type="protein sequence ID" value="KZZ98958.1"/>
    <property type="molecule type" value="Genomic_DNA"/>
</dbReference>
<keyword evidence="4" id="KW-0418">Kinase</keyword>
<dbReference type="Pfam" id="PF01633">
    <property type="entry name" value="Choline_kinase"/>
    <property type="match status" value="1"/>
</dbReference>
<keyword evidence="5" id="KW-1185">Reference proteome</keyword>
<proteinExistence type="inferred from homology"/>
<reference evidence="4 5" key="1">
    <citation type="journal article" date="2016" name="Genome Biol. Evol.">
        <title>Divergent and convergent evolution of fungal pathogenicity.</title>
        <authorList>
            <person name="Shang Y."/>
            <person name="Xiao G."/>
            <person name="Zheng P."/>
            <person name="Cen K."/>
            <person name="Zhan S."/>
            <person name="Wang C."/>
        </authorList>
    </citation>
    <scope>NUCLEOTIDE SEQUENCE [LARGE SCALE GENOMIC DNA]</scope>
    <source>
        <strain evidence="4 5">RCEF 2490</strain>
    </source>
</reference>
<feature type="compositionally biased region" description="Polar residues" evidence="2">
    <location>
        <begin position="189"/>
        <end position="201"/>
    </location>
</feature>
<dbReference type="InterPro" id="IPR011009">
    <property type="entry name" value="Kinase-like_dom_sf"/>
</dbReference>
<dbReference type="STRING" id="1081109.A0A168EMK3"/>
<dbReference type="GO" id="GO:0004305">
    <property type="term" value="F:ethanolamine kinase activity"/>
    <property type="evidence" value="ECO:0007669"/>
    <property type="project" value="TreeGrafter"/>
</dbReference>
<feature type="region of interest" description="Disordered" evidence="2">
    <location>
        <begin position="578"/>
        <end position="600"/>
    </location>
</feature>